<dbReference type="GO" id="GO:0001881">
    <property type="term" value="P:receptor recycling"/>
    <property type="evidence" value="ECO:0007669"/>
    <property type="project" value="TreeGrafter"/>
</dbReference>
<dbReference type="Gene3D" id="2.30.29.30">
    <property type="entry name" value="Pleckstrin-homology domain (PH domain)/Phosphotyrosine-binding domain (PTB)"/>
    <property type="match status" value="1"/>
</dbReference>
<dbReference type="GO" id="GO:0005829">
    <property type="term" value="C:cytosol"/>
    <property type="evidence" value="ECO:0007669"/>
    <property type="project" value="GOC"/>
</dbReference>
<dbReference type="PROSITE" id="PS50003">
    <property type="entry name" value="PH_DOMAIN"/>
    <property type="match status" value="1"/>
</dbReference>
<dbReference type="Pfam" id="PF00169">
    <property type="entry name" value="PH"/>
    <property type="match status" value="1"/>
</dbReference>
<evidence type="ECO:0000256" key="1">
    <source>
        <dbReference type="ARBA" id="ARBA00022553"/>
    </source>
</evidence>
<organism evidence="3 4">
    <name type="scientific">[Myrmecia] bisecta</name>
    <dbReference type="NCBI Taxonomy" id="41462"/>
    <lineage>
        <taxon>Eukaryota</taxon>
        <taxon>Viridiplantae</taxon>
        <taxon>Chlorophyta</taxon>
        <taxon>core chlorophytes</taxon>
        <taxon>Trebouxiophyceae</taxon>
        <taxon>Trebouxiales</taxon>
        <taxon>Trebouxiaceae</taxon>
        <taxon>Myrmecia</taxon>
    </lineage>
</organism>
<keyword evidence="4" id="KW-1185">Reference proteome</keyword>
<dbReference type="GO" id="GO:0005802">
    <property type="term" value="C:trans-Golgi network"/>
    <property type="evidence" value="ECO:0007669"/>
    <property type="project" value="TreeGrafter"/>
</dbReference>
<dbReference type="SMART" id="SM00233">
    <property type="entry name" value="PH"/>
    <property type="match status" value="1"/>
</dbReference>
<gene>
    <name evidence="3" type="ORF">WJX72_004451</name>
</gene>
<dbReference type="Proteomes" id="UP001489004">
    <property type="component" value="Unassembled WGS sequence"/>
</dbReference>
<dbReference type="PANTHER" id="PTHR22902:SF27">
    <property type="entry name" value="PLECKSTRIN HOMOLOGY DOMAIN-CONTAINING FAMILY A MEMBER 3"/>
    <property type="match status" value="1"/>
</dbReference>
<dbReference type="PANTHER" id="PTHR22902">
    <property type="entry name" value="SESQUIPEDALIAN"/>
    <property type="match status" value="1"/>
</dbReference>
<feature type="domain" description="PH" evidence="2">
    <location>
        <begin position="10"/>
        <end position="116"/>
    </location>
</feature>
<dbReference type="InterPro" id="IPR001849">
    <property type="entry name" value="PH_domain"/>
</dbReference>
<dbReference type="GO" id="GO:0042147">
    <property type="term" value="P:retrograde transport, endosome to Golgi"/>
    <property type="evidence" value="ECO:0007669"/>
    <property type="project" value="TreeGrafter"/>
</dbReference>
<dbReference type="EMBL" id="JALJOR010000009">
    <property type="protein sequence ID" value="KAK9811470.1"/>
    <property type="molecule type" value="Genomic_DNA"/>
</dbReference>
<dbReference type="InterPro" id="IPR011993">
    <property type="entry name" value="PH-like_dom_sf"/>
</dbReference>
<protein>
    <recommendedName>
        <fullName evidence="2">PH domain-containing protein</fullName>
    </recommendedName>
</protein>
<sequence>MRNQVCLWSSPDLAGWLEKQGDGLRTWLKRYFILKGSNLFYFKNEKKASAGGVIPLEGAQILLASDPDPHTSHRHLLRVKTSTIYRGVAKRTIYILCAKNVKVQAAWGTILQHASIPRTDMLAQLHQAGRLPQMLQAHGVGSAALRAEEIAELYALVQGGTLSPAQISVLWAKLTAVQPAGAHFTAESLVAAAYTP</sequence>
<evidence type="ECO:0000313" key="4">
    <source>
        <dbReference type="Proteomes" id="UP001489004"/>
    </source>
</evidence>
<dbReference type="GO" id="GO:0007032">
    <property type="term" value="P:endosome organization"/>
    <property type="evidence" value="ECO:0007669"/>
    <property type="project" value="TreeGrafter"/>
</dbReference>
<comment type="caution">
    <text evidence="3">The sequence shown here is derived from an EMBL/GenBank/DDBJ whole genome shotgun (WGS) entry which is preliminary data.</text>
</comment>
<evidence type="ECO:0000313" key="3">
    <source>
        <dbReference type="EMBL" id="KAK9811470.1"/>
    </source>
</evidence>
<dbReference type="AlphaFoldDB" id="A0AAW1PNT4"/>
<keyword evidence="1" id="KW-0597">Phosphoprotein</keyword>
<evidence type="ECO:0000259" key="2">
    <source>
        <dbReference type="PROSITE" id="PS50003"/>
    </source>
</evidence>
<dbReference type="SUPFAM" id="SSF50729">
    <property type="entry name" value="PH domain-like"/>
    <property type="match status" value="1"/>
</dbReference>
<dbReference type="GO" id="GO:0055037">
    <property type="term" value="C:recycling endosome"/>
    <property type="evidence" value="ECO:0007669"/>
    <property type="project" value="TreeGrafter"/>
</dbReference>
<dbReference type="InterPro" id="IPR045188">
    <property type="entry name" value="Boi1/Boi2-like"/>
</dbReference>
<accession>A0AAW1PNT4</accession>
<reference evidence="3 4" key="1">
    <citation type="journal article" date="2024" name="Nat. Commun.">
        <title>Phylogenomics reveals the evolutionary origins of lichenization in chlorophyte algae.</title>
        <authorList>
            <person name="Puginier C."/>
            <person name="Libourel C."/>
            <person name="Otte J."/>
            <person name="Skaloud P."/>
            <person name="Haon M."/>
            <person name="Grisel S."/>
            <person name="Petersen M."/>
            <person name="Berrin J.G."/>
            <person name="Delaux P.M."/>
            <person name="Dal Grande F."/>
            <person name="Keller J."/>
        </authorList>
    </citation>
    <scope>NUCLEOTIDE SEQUENCE [LARGE SCALE GENOMIC DNA]</scope>
    <source>
        <strain evidence="3 4">SAG 2043</strain>
    </source>
</reference>
<proteinExistence type="predicted"/>
<dbReference type="GO" id="GO:0005769">
    <property type="term" value="C:early endosome"/>
    <property type="evidence" value="ECO:0007669"/>
    <property type="project" value="TreeGrafter"/>
</dbReference>
<name>A0AAW1PNT4_9CHLO</name>